<dbReference type="Gene3D" id="2.10.90.10">
    <property type="entry name" value="Cystine-knot cytokines"/>
    <property type="match status" value="1"/>
</dbReference>
<dbReference type="RefSeq" id="XP_047007296.1">
    <property type="nucleotide sequence ID" value="XM_047151340.1"/>
</dbReference>
<comment type="similarity">
    <text evidence="2 6">Belongs to the DAN family.</text>
</comment>
<evidence type="ECO:0000313" key="12">
    <source>
        <dbReference type="RefSeq" id="XP_047007296.1"/>
    </source>
</evidence>
<dbReference type="GO" id="GO:0061371">
    <property type="term" value="P:determination of heart left/right asymmetry"/>
    <property type="evidence" value="ECO:0007669"/>
    <property type="project" value="TreeGrafter"/>
</dbReference>
<evidence type="ECO:0000313" key="9">
    <source>
        <dbReference type="RefSeq" id="XP_047007293.1"/>
    </source>
</evidence>
<protein>
    <submittedName>
        <fullName evidence="9 10">DAN domain family member 5</fullName>
    </submittedName>
</protein>
<evidence type="ECO:0000256" key="6">
    <source>
        <dbReference type="PIRNR" id="PIRNR027807"/>
    </source>
</evidence>
<reference evidence="9 10" key="2">
    <citation type="submission" date="2025-04" db="UniProtKB">
        <authorList>
            <consortium name="RefSeq"/>
        </authorList>
    </citation>
    <scope>IDENTIFICATION</scope>
    <source>
        <tissue evidence="9 10">Blood</tissue>
    </source>
</reference>
<keyword evidence="5" id="KW-1015">Disulfide bond</keyword>
<dbReference type="PANTHER" id="PTHR15273:SF8">
    <property type="entry name" value="CERBERUS"/>
    <property type="match status" value="1"/>
</dbReference>
<evidence type="ECO:0000256" key="2">
    <source>
        <dbReference type="ARBA" id="ARBA00007872"/>
    </source>
</evidence>
<dbReference type="PANTHER" id="PTHR15273">
    <property type="entry name" value="DAN DOMAIN FAMILY MEMBER 5"/>
    <property type="match status" value="1"/>
</dbReference>
<organism evidence="8 9">
    <name type="scientific">Ictalurus punctatus</name>
    <name type="common">Channel catfish</name>
    <name type="synonym">Silurus punctatus</name>
    <dbReference type="NCBI Taxonomy" id="7998"/>
    <lineage>
        <taxon>Eukaryota</taxon>
        <taxon>Metazoa</taxon>
        <taxon>Chordata</taxon>
        <taxon>Craniata</taxon>
        <taxon>Vertebrata</taxon>
        <taxon>Euteleostomi</taxon>
        <taxon>Actinopterygii</taxon>
        <taxon>Neopterygii</taxon>
        <taxon>Teleostei</taxon>
        <taxon>Ostariophysi</taxon>
        <taxon>Siluriformes</taxon>
        <taxon>Ictaluridae</taxon>
        <taxon>Ictalurus</taxon>
    </lineage>
</organism>
<keyword evidence="4" id="KW-0732">Signal</keyword>
<feature type="domain" description="CTCK" evidence="7">
    <location>
        <begin position="192"/>
        <end position="275"/>
    </location>
</feature>
<dbReference type="InterPro" id="IPR006207">
    <property type="entry name" value="Cys_knot_C"/>
</dbReference>
<dbReference type="OrthoDB" id="9950584at2759"/>
<accession>A0A979EN80</accession>
<evidence type="ECO:0000313" key="10">
    <source>
        <dbReference type="RefSeq" id="XP_047007294.1"/>
    </source>
</evidence>
<dbReference type="Pfam" id="PF03045">
    <property type="entry name" value="DAN"/>
    <property type="match status" value="1"/>
</dbReference>
<dbReference type="GeneID" id="108258523"/>
<gene>
    <name evidence="9 10 11 12" type="primary">dand5</name>
</gene>
<name>A0A979EN80_ICTPU</name>
<sequence length="288" mass="31148">MITAPVMALKRSRSYLSIFISASSARSLHTDSKANLLLNKMRALGLATFLALAACLCALPRHVSQDLPKRAAFSDLEFSGNGAGNEPVRGSVRVVKVSPHFLRHPPGLLGKPALKRGPFPAFLELGRPGPSAHAHAPAASLPHLSASYTGADARKRQGLEMWQRVMQKSEPGKEVLSLPFNSRDAGTQSCAALPFTQRITEEGCEPITVQNKLCFGQCNSMFVPPNGGSGMHRGGPSCSRCGPSRARTVHVPMRCGSQVREKRVMLVEECKCETGREEEKSDNKPMHL</sequence>
<dbReference type="Proteomes" id="UP000221080">
    <property type="component" value="Chromosome 26"/>
</dbReference>
<evidence type="ECO:0000256" key="1">
    <source>
        <dbReference type="ARBA" id="ARBA00004613"/>
    </source>
</evidence>
<evidence type="ECO:0000313" key="11">
    <source>
        <dbReference type="RefSeq" id="XP_047007295.1"/>
    </source>
</evidence>
<dbReference type="RefSeq" id="XP_047007295.1">
    <property type="nucleotide sequence ID" value="XM_047151339.2"/>
</dbReference>
<evidence type="ECO:0000259" key="7">
    <source>
        <dbReference type="SMART" id="SM00041"/>
    </source>
</evidence>
<dbReference type="SMART" id="SM00041">
    <property type="entry name" value="CT"/>
    <property type="match status" value="1"/>
</dbReference>
<dbReference type="KEGG" id="ipu:108258523"/>
<evidence type="ECO:0000256" key="3">
    <source>
        <dbReference type="ARBA" id="ARBA00022525"/>
    </source>
</evidence>
<proteinExistence type="inferred from homology"/>
<dbReference type="GO" id="GO:0032926">
    <property type="term" value="P:negative regulation of activin receptor signaling pathway"/>
    <property type="evidence" value="ECO:0007669"/>
    <property type="project" value="UniProtKB-ARBA"/>
</dbReference>
<dbReference type="AlphaFoldDB" id="A0A979EN80"/>
<evidence type="ECO:0000256" key="5">
    <source>
        <dbReference type="ARBA" id="ARBA00023157"/>
    </source>
</evidence>
<keyword evidence="3 6" id="KW-0964">Secreted</keyword>
<dbReference type="InterPro" id="IPR004133">
    <property type="entry name" value="DAN_dom"/>
</dbReference>
<keyword evidence="8" id="KW-1185">Reference proteome</keyword>
<dbReference type="InterPro" id="IPR016860">
    <property type="entry name" value="Cerberus"/>
</dbReference>
<comment type="subcellular location">
    <subcellularLocation>
        <location evidence="1 6">Secreted</location>
    </subcellularLocation>
</comment>
<dbReference type="RefSeq" id="XP_047007294.1">
    <property type="nucleotide sequence ID" value="XM_047151338.2"/>
</dbReference>
<dbReference type="GO" id="GO:0005576">
    <property type="term" value="C:extracellular region"/>
    <property type="evidence" value="ECO:0007669"/>
    <property type="project" value="UniProtKB-SubCell"/>
</dbReference>
<evidence type="ECO:0000256" key="4">
    <source>
        <dbReference type="ARBA" id="ARBA00022729"/>
    </source>
</evidence>
<dbReference type="InterPro" id="IPR029034">
    <property type="entry name" value="Cystine-knot_cytokine"/>
</dbReference>
<dbReference type="RefSeq" id="XP_047007293.1">
    <property type="nucleotide sequence ID" value="XM_047151337.1"/>
</dbReference>
<dbReference type="CTD" id="199699"/>
<evidence type="ECO:0000313" key="8">
    <source>
        <dbReference type="Proteomes" id="UP000221080"/>
    </source>
</evidence>
<reference evidence="8" key="1">
    <citation type="journal article" date="2016" name="Nat. Commun.">
        <title>The channel catfish genome sequence provides insights into the evolution of scale formation in teleosts.</title>
        <authorList>
            <person name="Liu Z."/>
            <person name="Liu S."/>
            <person name="Yao J."/>
            <person name="Bao L."/>
            <person name="Zhang J."/>
            <person name="Li Y."/>
            <person name="Jiang C."/>
            <person name="Sun L."/>
            <person name="Wang R."/>
            <person name="Zhang Y."/>
            <person name="Zhou T."/>
            <person name="Zeng Q."/>
            <person name="Fu Q."/>
            <person name="Gao S."/>
            <person name="Li N."/>
            <person name="Koren S."/>
            <person name="Jiang Y."/>
            <person name="Zimin A."/>
            <person name="Xu P."/>
            <person name="Phillippy A.M."/>
            <person name="Geng X."/>
            <person name="Song L."/>
            <person name="Sun F."/>
            <person name="Li C."/>
            <person name="Wang X."/>
            <person name="Chen A."/>
            <person name="Jin Y."/>
            <person name="Yuan Z."/>
            <person name="Yang Y."/>
            <person name="Tan S."/>
            <person name="Peatman E."/>
            <person name="Lu J."/>
            <person name="Qin Z."/>
            <person name="Dunham R."/>
            <person name="Li Z."/>
            <person name="Sonstegard T."/>
            <person name="Feng J."/>
            <person name="Danzmann R.G."/>
            <person name="Schroeder S."/>
            <person name="Scheffler B."/>
            <person name="Duke M.V."/>
            <person name="Ballard L."/>
            <person name="Kucuktas H."/>
            <person name="Kaltenboeck L."/>
            <person name="Liu H."/>
            <person name="Armbruster J."/>
            <person name="Xie Y."/>
            <person name="Kirby M.L."/>
            <person name="Tian Y."/>
            <person name="Flanagan M.E."/>
            <person name="Mu W."/>
            <person name="Waldbieser G.C."/>
        </authorList>
    </citation>
    <scope>NUCLEOTIDE SEQUENCE [LARGE SCALE GENOMIC DNA]</scope>
    <source>
        <strain evidence="8">SDA103</strain>
    </source>
</reference>
<dbReference type="PIRSF" id="PIRSF027807">
    <property type="entry name" value="Cerberus"/>
    <property type="match status" value="1"/>
</dbReference>